<dbReference type="AlphaFoldDB" id="A0A381QNR8"/>
<dbReference type="EMBL" id="UINC01001415">
    <property type="protein sequence ID" value="SUZ80129.1"/>
    <property type="molecule type" value="Genomic_DNA"/>
</dbReference>
<organism evidence="1">
    <name type="scientific">marine metagenome</name>
    <dbReference type="NCBI Taxonomy" id="408172"/>
    <lineage>
        <taxon>unclassified sequences</taxon>
        <taxon>metagenomes</taxon>
        <taxon>ecological metagenomes</taxon>
    </lineage>
</organism>
<accession>A0A381QNR8</accession>
<evidence type="ECO:0000313" key="1">
    <source>
        <dbReference type="EMBL" id="SUZ80129.1"/>
    </source>
</evidence>
<protein>
    <submittedName>
        <fullName evidence="1">Uncharacterized protein</fullName>
    </submittedName>
</protein>
<name>A0A381QNR8_9ZZZZ</name>
<proteinExistence type="predicted"/>
<sequence length="75" mass="8711">MESFSNVYHLPIIRFKRWLRRFNYICTFSQVTFLAGCDNIFPAHSATSAFRNNMIYSKVISREMTLTVLAVKSVA</sequence>
<gene>
    <name evidence="1" type="ORF">METZ01_LOCUS32983</name>
</gene>
<reference evidence="1" key="1">
    <citation type="submission" date="2018-05" db="EMBL/GenBank/DDBJ databases">
        <authorList>
            <person name="Lanie J.A."/>
            <person name="Ng W.-L."/>
            <person name="Kazmierczak K.M."/>
            <person name="Andrzejewski T.M."/>
            <person name="Davidsen T.M."/>
            <person name="Wayne K.J."/>
            <person name="Tettelin H."/>
            <person name="Glass J.I."/>
            <person name="Rusch D."/>
            <person name="Podicherti R."/>
            <person name="Tsui H.-C.T."/>
            <person name="Winkler M.E."/>
        </authorList>
    </citation>
    <scope>NUCLEOTIDE SEQUENCE</scope>
</reference>